<keyword evidence="2" id="KW-0472">Membrane</keyword>
<gene>
    <name evidence="3" type="ORF">BWX89_01225</name>
</gene>
<reference evidence="3" key="1">
    <citation type="submission" date="2017-02" db="EMBL/GenBank/DDBJ databases">
        <title>Delving into the versatile metabolic prowess of the omnipresent phylum Bacteroidetes.</title>
        <authorList>
            <person name="Nobu M.K."/>
            <person name="Mei R."/>
            <person name="Narihiro T."/>
            <person name="Kuroda K."/>
            <person name="Liu W.-T."/>
        </authorList>
    </citation>
    <scope>NUCLEOTIDE SEQUENCE</scope>
    <source>
        <strain evidence="3">ADurb.Bin131</strain>
    </source>
</reference>
<organism evidence="3">
    <name type="scientific">candidate division TA06 bacterium ADurb.Bin131</name>
    <dbReference type="NCBI Taxonomy" id="1852827"/>
    <lineage>
        <taxon>Bacteria</taxon>
        <taxon>Bacteria division TA06</taxon>
    </lineage>
</organism>
<accession>A0A1V6C766</accession>
<evidence type="ECO:0000256" key="1">
    <source>
        <dbReference type="SAM" id="MobiDB-lite"/>
    </source>
</evidence>
<protein>
    <recommendedName>
        <fullName evidence="4">Dockerin domain-containing protein</fullName>
    </recommendedName>
</protein>
<comment type="caution">
    <text evidence="3">The sequence shown here is derived from an EMBL/GenBank/DDBJ whole genome shotgun (WGS) entry which is preliminary data.</text>
</comment>
<name>A0A1V6C766_UNCT6</name>
<keyword evidence="2" id="KW-0812">Transmembrane</keyword>
<dbReference type="PROSITE" id="PS00018">
    <property type="entry name" value="EF_HAND_1"/>
    <property type="match status" value="1"/>
</dbReference>
<dbReference type="EMBL" id="MWDQ01000115">
    <property type="protein sequence ID" value="OQB72742.1"/>
    <property type="molecule type" value="Genomic_DNA"/>
</dbReference>
<proteinExistence type="predicted"/>
<evidence type="ECO:0000313" key="3">
    <source>
        <dbReference type="EMBL" id="OQB72742.1"/>
    </source>
</evidence>
<keyword evidence="2" id="KW-1133">Transmembrane helix</keyword>
<feature type="region of interest" description="Disordered" evidence="1">
    <location>
        <begin position="1"/>
        <end position="21"/>
    </location>
</feature>
<dbReference type="Proteomes" id="UP000485562">
    <property type="component" value="Unassembled WGS sequence"/>
</dbReference>
<evidence type="ECO:0000256" key="2">
    <source>
        <dbReference type="SAM" id="Phobius"/>
    </source>
</evidence>
<evidence type="ECO:0008006" key="4">
    <source>
        <dbReference type="Google" id="ProtNLM"/>
    </source>
</evidence>
<sequence length="466" mass="49979">MYIGKKIEKNSSSRGWREKASEKEKCKNKNFGSTLLYKEDKMKGLKAIWLLCILFSGVSGEIFAQEKFPIANTKSDEICLEGAFDGTNFLVGIVEGTEDSAILKAQMFSQNGSLVGGKITIGAISSEGPTFCAIAFDGTNYLVVWQNGNALKGRFITKSGSFVGSEISISSGIESIGHIGFGGGKYLVVYNKEGVDGKSVVFGKIITKSGSVGTEFRISTGCGKEHGGIGNLAFDGTNFIVVWTEDVGDSEIRGAFVNPDAGVINTNFSINASLSPSDNPCAVAFDGTNYLIIWPDEIGGETSEEWVIFGQFFDKSGNPKSGVISISEVSSPDNIIAPSATFDGTNYLITWNRYNNNTTGWDIIGRIVGKDGNLLSSEIAIYNEIGHQFGGVLGFVNGKYLALINDNLNFTLDEEEEDMILSGGDVYGMFKSIVLDTTGTKGDMDNDGIVDITDVILVLRKAIGLD</sequence>
<feature type="transmembrane region" description="Helical" evidence="2">
    <location>
        <begin position="47"/>
        <end position="64"/>
    </location>
</feature>
<dbReference type="InterPro" id="IPR018247">
    <property type="entry name" value="EF_Hand_1_Ca_BS"/>
</dbReference>
<dbReference type="AlphaFoldDB" id="A0A1V6C766"/>